<keyword evidence="7" id="KW-1185">Reference proteome</keyword>
<feature type="transmembrane region" description="Helical" evidence="4">
    <location>
        <begin position="247"/>
        <end position="271"/>
    </location>
</feature>
<dbReference type="RefSeq" id="WP_228857020.1">
    <property type="nucleotide sequence ID" value="NZ_AP024086.1"/>
</dbReference>
<reference evidence="6" key="1">
    <citation type="submission" date="2020-09" db="EMBL/GenBank/DDBJ databases">
        <title>Desulfogranum mesoprofundum gen. nov., sp. nov., a novel mesophilic, sulfate-reducing chemolithoautotroph isolated from a deep-sea hydrothermal vent chimney in the Suiyo Seamount.</title>
        <authorList>
            <person name="Hashimoto Y."/>
            <person name="Nakagawa S."/>
        </authorList>
    </citation>
    <scope>NUCLEOTIDE SEQUENCE</scope>
    <source>
        <strain evidence="6">KT2</strain>
    </source>
</reference>
<dbReference type="Proteomes" id="UP000826725">
    <property type="component" value="Chromosome"/>
</dbReference>
<keyword evidence="4" id="KW-0472">Membrane</keyword>
<comment type="similarity">
    <text evidence="1">Belongs to the glycosyltransferase 2 family.</text>
</comment>
<keyword evidence="3 6" id="KW-0808">Transferase</keyword>
<dbReference type="AlphaFoldDB" id="A0A8D5FFY7"/>
<dbReference type="GO" id="GO:0016757">
    <property type="term" value="F:glycosyltransferase activity"/>
    <property type="evidence" value="ECO:0007669"/>
    <property type="project" value="UniProtKB-KW"/>
</dbReference>
<evidence type="ECO:0000256" key="4">
    <source>
        <dbReference type="SAM" id="Phobius"/>
    </source>
</evidence>
<evidence type="ECO:0000259" key="5">
    <source>
        <dbReference type="Pfam" id="PF00535"/>
    </source>
</evidence>
<dbReference type="PANTHER" id="PTHR43179">
    <property type="entry name" value="RHAMNOSYLTRANSFERASE WBBL"/>
    <property type="match status" value="1"/>
</dbReference>
<dbReference type="EMBL" id="AP024086">
    <property type="protein sequence ID" value="BCL60942.1"/>
    <property type="molecule type" value="Genomic_DNA"/>
</dbReference>
<protein>
    <submittedName>
        <fullName evidence="6">Glycosyl transferase</fullName>
    </submittedName>
</protein>
<dbReference type="Pfam" id="PF00535">
    <property type="entry name" value="Glycos_transf_2"/>
    <property type="match status" value="1"/>
</dbReference>
<dbReference type="CDD" id="cd04186">
    <property type="entry name" value="GT_2_like_c"/>
    <property type="match status" value="1"/>
</dbReference>
<keyword evidence="4" id="KW-1133">Transmembrane helix</keyword>
<dbReference type="KEGG" id="dbk:DGMP_16350"/>
<sequence>MSMENPLIEIVIPNWNGRQMLAHCLSSLEVQTNRNFCVTVVDNGSEDGSLELLENEFPKVRLLRFTENRGFSVAVNRGIRKARASWILLLNNDMEVAPDCLEHLIQGIEKYKKYDFFALKMINFNNRDFLDGAGDAVLRGGVGYRLGTMEKDSDMYRVDRDVFGACGGGALYSRKFFDKVGLFDNVFFAYLEDVDLNLRARRLGMRCRYLSSAMVFHIGSATTGKKVNAFTIRLSTRNNFAVVVKNYSFGMALRFLFPFTIYQFAWLLFVVKKRMFFSYCRGILETFRLLPEVIGKRREILADPGNILEKEFRRAVVTSEKEAVESIMARRSAEGKTNLLFGWYCRIFF</sequence>
<accession>A0A8D5FFY7</accession>
<organism evidence="6 7">
    <name type="scientific">Desulfomarina profundi</name>
    <dbReference type="NCBI Taxonomy" id="2772557"/>
    <lineage>
        <taxon>Bacteria</taxon>
        <taxon>Pseudomonadati</taxon>
        <taxon>Thermodesulfobacteriota</taxon>
        <taxon>Desulfobulbia</taxon>
        <taxon>Desulfobulbales</taxon>
        <taxon>Desulfobulbaceae</taxon>
        <taxon>Desulfomarina</taxon>
    </lineage>
</organism>
<evidence type="ECO:0000256" key="3">
    <source>
        <dbReference type="ARBA" id="ARBA00022679"/>
    </source>
</evidence>
<proteinExistence type="inferred from homology"/>
<evidence type="ECO:0000256" key="1">
    <source>
        <dbReference type="ARBA" id="ARBA00006739"/>
    </source>
</evidence>
<feature type="domain" description="Glycosyltransferase 2-like" evidence="5">
    <location>
        <begin position="10"/>
        <end position="180"/>
    </location>
</feature>
<keyword evidence="4" id="KW-0812">Transmembrane</keyword>
<name>A0A8D5FFY7_9BACT</name>
<evidence type="ECO:0000313" key="7">
    <source>
        <dbReference type="Proteomes" id="UP000826725"/>
    </source>
</evidence>
<dbReference type="PANTHER" id="PTHR43179:SF12">
    <property type="entry name" value="GALACTOFURANOSYLTRANSFERASE GLFT2"/>
    <property type="match status" value="1"/>
</dbReference>
<evidence type="ECO:0000256" key="2">
    <source>
        <dbReference type="ARBA" id="ARBA00022676"/>
    </source>
</evidence>
<gene>
    <name evidence="6" type="ORF">DGMP_16350</name>
</gene>
<evidence type="ECO:0000313" key="6">
    <source>
        <dbReference type="EMBL" id="BCL60942.1"/>
    </source>
</evidence>
<keyword evidence="2" id="KW-0328">Glycosyltransferase</keyword>
<dbReference type="InterPro" id="IPR001173">
    <property type="entry name" value="Glyco_trans_2-like"/>
</dbReference>